<organism evidence="1">
    <name type="scientific">marine sediment metagenome</name>
    <dbReference type="NCBI Taxonomy" id="412755"/>
    <lineage>
        <taxon>unclassified sequences</taxon>
        <taxon>metagenomes</taxon>
        <taxon>ecological metagenomes</taxon>
    </lineage>
</organism>
<sequence>MELTAVAVTKDRAGKRLSNMILTLERQVSEIIIIDENTDELASEEVREAQDYFGFTLLQSPRQIFNMPYAFNLALVECSTP</sequence>
<dbReference type="AlphaFoldDB" id="X1IRU7"/>
<evidence type="ECO:0000313" key="1">
    <source>
        <dbReference type="EMBL" id="GAH84442.1"/>
    </source>
</evidence>
<name>X1IRU7_9ZZZZ</name>
<evidence type="ECO:0008006" key="2">
    <source>
        <dbReference type="Google" id="ProtNLM"/>
    </source>
</evidence>
<gene>
    <name evidence="1" type="ORF">S03H2_59724</name>
</gene>
<reference evidence="1" key="1">
    <citation type="journal article" date="2014" name="Front. Microbiol.">
        <title>High frequency of phylogenetically diverse reductive dehalogenase-homologous genes in deep subseafloor sedimentary metagenomes.</title>
        <authorList>
            <person name="Kawai M."/>
            <person name="Futagami T."/>
            <person name="Toyoda A."/>
            <person name="Takaki Y."/>
            <person name="Nishi S."/>
            <person name="Hori S."/>
            <person name="Arai W."/>
            <person name="Tsubouchi T."/>
            <person name="Morono Y."/>
            <person name="Uchiyama I."/>
            <person name="Ito T."/>
            <person name="Fujiyama A."/>
            <person name="Inagaki F."/>
            <person name="Takami H."/>
        </authorList>
    </citation>
    <scope>NUCLEOTIDE SEQUENCE</scope>
    <source>
        <strain evidence="1">Expedition CK06-06</strain>
    </source>
</reference>
<comment type="caution">
    <text evidence="1">The sequence shown here is derived from an EMBL/GenBank/DDBJ whole genome shotgun (WGS) entry which is preliminary data.</text>
</comment>
<dbReference type="EMBL" id="BARU01038416">
    <property type="protein sequence ID" value="GAH84442.1"/>
    <property type="molecule type" value="Genomic_DNA"/>
</dbReference>
<proteinExistence type="predicted"/>
<accession>X1IRU7</accession>
<feature type="non-terminal residue" evidence="1">
    <location>
        <position position="81"/>
    </location>
</feature>
<protein>
    <recommendedName>
        <fullName evidence="2">Glycosyltransferase 2-like domain-containing protein</fullName>
    </recommendedName>
</protein>